<keyword evidence="10" id="KW-1185">Reference proteome</keyword>
<evidence type="ECO:0000256" key="2">
    <source>
        <dbReference type="ARBA" id="ARBA00022679"/>
    </source>
</evidence>
<evidence type="ECO:0000256" key="6">
    <source>
        <dbReference type="PROSITE-ProRule" id="PRU01016"/>
    </source>
</evidence>
<dbReference type="NCBIfam" id="TIGR00675">
    <property type="entry name" value="dcm"/>
    <property type="match status" value="1"/>
</dbReference>
<keyword evidence="3 6" id="KW-0949">S-adenosyl-L-methionine</keyword>
<dbReference type="Proteomes" id="UP000551327">
    <property type="component" value="Unassembled WGS sequence"/>
</dbReference>
<evidence type="ECO:0000256" key="7">
    <source>
        <dbReference type="RuleBase" id="RU000416"/>
    </source>
</evidence>
<organism evidence="9 10">
    <name type="scientific">Novosphingobium piscinae</name>
    <dbReference type="NCBI Taxonomy" id="1507448"/>
    <lineage>
        <taxon>Bacteria</taxon>
        <taxon>Pseudomonadati</taxon>
        <taxon>Pseudomonadota</taxon>
        <taxon>Alphaproteobacteria</taxon>
        <taxon>Sphingomonadales</taxon>
        <taxon>Sphingomonadaceae</taxon>
        <taxon>Novosphingobium</taxon>
    </lineage>
</organism>
<dbReference type="Gene3D" id="3.90.120.10">
    <property type="entry name" value="DNA Methylase, subunit A, domain 2"/>
    <property type="match status" value="1"/>
</dbReference>
<proteinExistence type="inferred from homology"/>
<dbReference type="PROSITE" id="PS00094">
    <property type="entry name" value="C5_MTASE_1"/>
    <property type="match status" value="1"/>
</dbReference>
<evidence type="ECO:0000256" key="3">
    <source>
        <dbReference type="ARBA" id="ARBA00022691"/>
    </source>
</evidence>
<dbReference type="PANTHER" id="PTHR10629">
    <property type="entry name" value="CYTOSINE-SPECIFIC METHYLTRANSFERASE"/>
    <property type="match status" value="1"/>
</dbReference>
<sequence length="513" mass="57948">MRYPKRRSPCSAPRNHVFRHTSTDYKSQQNSVPNLRHAILLSVRPSVFVLKNRGFAYLHEFACKAYLNCSSFPAACVVIFLGLIDPSTRRSEEAILSLTAVSLFSGCGGFCEGIELAGFDVKVAVEWDRFSCETYRFNFPKTPLFEGDIHDFLPRHGEDHRAKYKLNNVDLVFGGPPCQGFSQIGPRDLFDDRNELYQQYARIVNDLKPRCFLMENVPNILLMNKGHFRDAIIRHFAKMGYSNTTFVKVSAADFGVPQTRERVFFFGTRDGEAMPIDIKAFALHILEGLKVDRPVTVAEAIGDLPSEVVPSGRTMPYQKAAKPSPYLKEMRLDERGKIYGTAAKRRRGLGPKDEVVLHNHHTKEIQEKRKKLIALLAPGAKADSLPKEIWNGARPEKWRRLHPDLPSYTILAQMHRDLSEWVHPSEQRWISVREAARLQSFHDGFVFRSSEWQMLKQIGNAVPPLLGRAVGLMAMALLNSADNGSCSSPASRQDNQKRMATHASALVNVLESV</sequence>
<evidence type="ECO:0000256" key="5">
    <source>
        <dbReference type="ARBA" id="ARBA00047422"/>
    </source>
</evidence>
<dbReference type="SUPFAM" id="SSF53335">
    <property type="entry name" value="S-adenosyl-L-methionine-dependent methyltransferases"/>
    <property type="match status" value="1"/>
</dbReference>
<dbReference type="PRINTS" id="PR00105">
    <property type="entry name" value="C5METTRFRASE"/>
</dbReference>
<dbReference type="Gene3D" id="3.40.50.150">
    <property type="entry name" value="Vaccinia Virus protein VP39"/>
    <property type="match status" value="1"/>
</dbReference>
<dbReference type="GO" id="GO:0003677">
    <property type="term" value="F:DNA binding"/>
    <property type="evidence" value="ECO:0007669"/>
    <property type="project" value="TreeGrafter"/>
</dbReference>
<protein>
    <recommendedName>
        <fullName evidence="8">Cytosine-specific methyltransferase</fullName>
        <ecNumber evidence="8">2.1.1.37</ecNumber>
    </recommendedName>
</protein>
<evidence type="ECO:0000313" key="10">
    <source>
        <dbReference type="Proteomes" id="UP000551327"/>
    </source>
</evidence>
<dbReference type="GO" id="GO:0044027">
    <property type="term" value="P:negative regulation of gene expression via chromosomal CpG island methylation"/>
    <property type="evidence" value="ECO:0007669"/>
    <property type="project" value="TreeGrafter"/>
</dbReference>
<evidence type="ECO:0000256" key="4">
    <source>
        <dbReference type="ARBA" id="ARBA00022747"/>
    </source>
</evidence>
<accession>A0A7X1FXP3</accession>
<dbReference type="InterPro" id="IPR029063">
    <property type="entry name" value="SAM-dependent_MTases_sf"/>
</dbReference>
<reference evidence="9 10" key="1">
    <citation type="submission" date="2020-08" db="EMBL/GenBank/DDBJ databases">
        <title>The genome sequence of type strain Novosphingobium piscinae KCTC 42194.</title>
        <authorList>
            <person name="Liu Y."/>
        </authorList>
    </citation>
    <scope>NUCLEOTIDE SEQUENCE [LARGE SCALE GENOMIC DNA]</scope>
    <source>
        <strain evidence="9 10">KCTC 42194</strain>
    </source>
</reference>
<evidence type="ECO:0000256" key="8">
    <source>
        <dbReference type="RuleBase" id="RU000417"/>
    </source>
</evidence>
<dbReference type="EC" id="2.1.1.37" evidence="8"/>
<dbReference type="PANTHER" id="PTHR10629:SF52">
    <property type="entry name" value="DNA (CYTOSINE-5)-METHYLTRANSFERASE 1"/>
    <property type="match status" value="1"/>
</dbReference>
<comment type="catalytic activity">
    <reaction evidence="5 8">
        <text>a 2'-deoxycytidine in DNA + S-adenosyl-L-methionine = a 5-methyl-2'-deoxycytidine in DNA + S-adenosyl-L-homocysteine + H(+)</text>
        <dbReference type="Rhea" id="RHEA:13681"/>
        <dbReference type="Rhea" id="RHEA-COMP:11369"/>
        <dbReference type="Rhea" id="RHEA-COMP:11370"/>
        <dbReference type="ChEBI" id="CHEBI:15378"/>
        <dbReference type="ChEBI" id="CHEBI:57856"/>
        <dbReference type="ChEBI" id="CHEBI:59789"/>
        <dbReference type="ChEBI" id="CHEBI:85452"/>
        <dbReference type="ChEBI" id="CHEBI:85454"/>
        <dbReference type="EC" id="2.1.1.37"/>
    </reaction>
</comment>
<keyword evidence="1 6" id="KW-0489">Methyltransferase</keyword>
<dbReference type="Pfam" id="PF00145">
    <property type="entry name" value="DNA_methylase"/>
    <property type="match status" value="1"/>
</dbReference>
<keyword evidence="4" id="KW-0680">Restriction system</keyword>
<dbReference type="InterPro" id="IPR001525">
    <property type="entry name" value="C5_MeTfrase"/>
</dbReference>
<comment type="caution">
    <text evidence="9">The sequence shown here is derived from an EMBL/GenBank/DDBJ whole genome shotgun (WGS) entry which is preliminary data.</text>
</comment>
<keyword evidence="2 6" id="KW-0808">Transferase</keyword>
<dbReference type="GO" id="GO:0009307">
    <property type="term" value="P:DNA restriction-modification system"/>
    <property type="evidence" value="ECO:0007669"/>
    <property type="project" value="UniProtKB-KW"/>
</dbReference>
<dbReference type="PROSITE" id="PS51679">
    <property type="entry name" value="SAM_MT_C5"/>
    <property type="match status" value="1"/>
</dbReference>
<dbReference type="GO" id="GO:0032259">
    <property type="term" value="P:methylation"/>
    <property type="evidence" value="ECO:0007669"/>
    <property type="project" value="UniProtKB-KW"/>
</dbReference>
<feature type="active site" evidence="6">
    <location>
        <position position="178"/>
    </location>
</feature>
<evidence type="ECO:0000256" key="1">
    <source>
        <dbReference type="ARBA" id="ARBA00022603"/>
    </source>
</evidence>
<gene>
    <name evidence="9" type="ORF">H7F53_03580</name>
</gene>
<dbReference type="AlphaFoldDB" id="A0A7X1FXP3"/>
<dbReference type="InterPro" id="IPR018117">
    <property type="entry name" value="C5_DNA_meth_AS"/>
</dbReference>
<evidence type="ECO:0000313" key="9">
    <source>
        <dbReference type="EMBL" id="MBC2668222.1"/>
    </source>
</evidence>
<dbReference type="GO" id="GO:0003886">
    <property type="term" value="F:DNA (cytosine-5-)-methyltransferase activity"/>
    <property type="evidence" value="ECO:0007669"/>
    <property type="project" value="UniProtKB-EC"/>
</dbReference>
<dbReference type="InterPro" id="IPR050390">
    <property type="entry name" value="C5-Methyltransferase"/>
</dbReference>
<dbReference type="EMBL" id="JACLAX010000002">
    <property type="protein sequence ID" value="MBC2668222.1"/>
    <property type="molecule type" value="Genomic_DNA"/>
</dbReference>
<comment type="similarity">
    <text evidence="6 7">Belongs to the class I-like SAM-binding methyltransferase superfamily. C5-methyltransferase family.</text>
</comment>
<name>A0A7X1FXP3_9SPHN</name>